<reference evidence="5 6" key="1">
    <citation type="submission" date="2018-06" db="EMBL/GenBank/DDBJ databases">
        <title>Complete Genomes of Monosporascus.</title>
        <authorList>
            <person name="Robinson A.J."/>
            <person name="Natvig D.O."/>
        </authorList>
    </citation>
    <scope>NUCLEOTIDE SEQUENCE [LARGE SCALE GENOMIC DNA]</scope>
    <source>
        <strain evidence="5 6">CBS 110550</strain>
    </source>
</reference>
<dbReference type="InterPro" id="IPR049326">
    <property type="entry name" value="Rhodopsin_dom_fungi"/>
</dbReference>
<dbReference type="GO" id="GO:0016787">
    <property type="term" value="F:hydrolase activity"/>
    <property type="evidence" value="ECO:0007669"/>
    <property type="project" value="UniProtKB-KW"/>
</dbReference>
<keyword evidence="2" id="KW-1133">Transmembrane helix</keyword>
<dbReference type="Pfam" id="PF20684">
    <property type="entry name" value="Fung_rhodopsin"/>
    <property type="match status" value="1"/>
</dbReference>
<dbReference type="STRING" id="155417.A0A4Q4TCU6"/>
<comment type="caution">
    <text evidence="5">The sequence shown here is derived from an EMBL/GenBank/DDBJ whole genome shotgun (WGS) entry which is preliminary data.</text>
</comment>
<dbReference type="InterPro" id="IPR050593">
    <property type="entry name" value="LovG"/>
</dbReference>
<feature type="domain" description="Rhodopsin" evidence="4">
    <location>
        <begin position="225"/>
        <end position="283"/>
    </location>
</feature>
<dbReference type="InterPro" id="IPR029058">
    <property type="entry name" value="AB_hydrolase_fold"/>
</dbReference>
<keyword evidence="2" id="KW-0812">Transmembrane</keyword>
<sequence length="293" mass="32170">MSPARPSPVGTTAKFKVLCLHGIGTNSEIFEAQTAALRYQLGDEYQYDFLDGAHPWPTAKGIDQLFGDHQVCYSYFNGSAESAMTAVNDLADYVMENGPFDAVMGFSLGAALAATLLLRAEKQQAISHIKSAIFICGTLPCDWDELRRGNMHVLQPEDVKGMIRIPTVHAWSANDVDYPCQSILLMQMCHSTVRLEAAHSAGHCVPSQVKEVAALANCIQLAVIMRFLARRLAMSFWWDDWTILGALVFAYGLMTTTALVSTVGGAGYHVYEYSMEQLEKFLQAHRSDSGCAS</sequence>
<gene>
    <name evidence="5" type="ORF">DL764_004416</name>
</gene>
<dbReference type="PANTHER" id="PTHR48070">
    <property type="entry name" value="ESTERASE OVCA2"/>
    <property type="match status" value="1"/>
</dbReference>
<feature type="transmembrane region" description="Helical" evidence="2">
    <location>
        <begin position="241"/>
        <end position="271"/>
    </location>
</feature>
<evidence type="ECO:0000313" key="6">
    <source>
        <dbReference type="Proteomes" id="UP000293360"/>
    </source>
</evidence>
<evidence type="ECO:0000256" key="2">
    <source>
        <dbReference type="SAM" id="Phobius"/>
    </source>
</evidence>
<accession>A0A4Q4TCU6</accession>
<keyword evidence="2" id="KW-0472">Membrane</keyword>
<dbReference type="GO" id="GO:0019748">
    <property type="term" value="P:secondary metabolic process"/>
    <property type="evidence" value="ECO:0007669"/>
    <property type="project" value="TreeGrafter"/>
</dbReference>
<keyword evidence="1" id="KW-0378">Hydrolase</keyword>
<dbReference type="GO" id="GO:0005634">
    <property type="term" value="C:nucleus"/>
    <property type="evidence" value="ECO:0007669"/>
    <property type="project" value="TreeGrafter"/>
</dbReference>
<dbReference type="Pfam" id="PF03959">
    <property type="entry name" value="FSH1"/>
    <property type="match status" value="1"/>
</dbReference>
<dbReference type="PANTHER" id="PTHR48070:SF7">
    <property type="entry name" value="SERINE HYDROLASE FSH DOMAIN-CONTAINING PROTEIN-RELATED"/>
    <property type="match status" value="1"/>
</dbReference>
<evidence type="ECO:0000259" key="4">
    <source>
        <dbReference type="Pfam" id="PF20684"/>
    </source>
</evidence>
<keyword evidence="6" id="KW-1185">Reference proteome</keyword>
<dbReference type="InterPro" id="IPR005645">
    <property type="entry name" value="FSH-like_dom"/>
</dbReference>
<protein>
    <submittedName>
        <fullName evidence="5">Uncharacterized protein</fullName>
    </submittedName>
</protein>
<dbReference type="OrthoDB" id="414698at2759"/>
<evidence type="ECO:0000313" key="5">
    <source>
        <dbReference type="EMBL" id="RYP04515.1"/>
    </source>
</evidence>
<name>A0A4Q4TCU6_9PEZI</name>
<evidence type="ECO:0000259" key="3">
    <source>
        <dbReference type="Pfam" id="PF03959"/>
    </source>
</evidence>
<evidence type="ECO:0000256" key="1">
    <source>
        <dbReference type="ARBA" id="ARBA00022801"/>
    </source>
</evidence>
<dbReference type="Gene3D" id="3.40.50.1820">
    <property type="entry name" value="alpha/beta hydrolase"/>
    <property type="match status" value="1"/>
</dbReference>
<dbReference type="AlphaFoldDB" id="A0A4Q4TCU6"/>
<dbReference type="SUPFAM" id="SSF53474">
    <property type="entry name" value="alpha/beta-Hydrolases"/>
    <property type="match status" value="1"/>
</dbReference>
<dbReference type="EMBL" id="QJNU01000207">
    <property type="protein sequence ID" value="RYP04515.1"/>
    <property type="molecule type" value="Genomic_DNA"/>
</dbReference>
<proteinExistence type="predicted"/>
<dbReference type="Proteomes" id="UP000293360">
    <property type="component" value="Unassembled WGS sequence"/>
</dbReference>
<feature type="domain" description="Serine hydrolase" evidence="3">
    <location>
        <begin position="13"/>
        <end position="212"/>
    </location>
</feature>
<organism evidence="5 6">
    <name type="scientific">Monosporascus ibericus</name>
    <dbReference type="NCBI Taxonomy" id="155417"/>
    <lineage>
        <taxon>Eukaryota</taxon>
        <taxon>Fungi</taxon>
        <taxon>Dikarya</taxon>
        <taxon>Ascomycota</taxon>
        <taxon>Pezizomycotina</taxon>
        <taxon>Sordariomycetes</taxon>
        <taxon>Xylariomycetidae</taxon>
        <taxon>Xylariales</taxon>
        <taxon>Xylariales incertae sedis</taxon>
        <taxon>Monosporascus</taxon>
    </lineage>
</organism>
<dbReference type="GO" id="GO:0005737">
    <property type="term" value="C:cytoplasm"/>
    <property type="evidence" value="ECO:0007669"/>
    <property type="project" value="TreeGrafter"/>
</dbReference>